<dbReference type="Gene3D" id="3.30.1540.10">
    <property type="entry name" value="formyl-coa transferase, domain 3"/>
    <property type="match status" value="1"/>
</dbReference>
<dbReference type="EMBL" id="QQAY01000004">
    <property type="protein sequence ID" value="RDI43231.1"/>
    <property type="molecule type" value="Genomic_DNA"/>
</dbReference>
<dbReference type="GO" id="GO:0016740">
    <property type="term" value="F:transferase activity"/>
    <property type="evidence" value="ECO:0007669"/>
    <property type="project" value="UniProtKB-KW"/>
</dbReference>
<dbReference type="OrthoDB" id="9797653at2"/>
<dbReference type="RefSeq" id="WP_114745523.1">
    <property type="nucleotide sequence ID" value="NZ_QQAY01000004.1"/>
</dbReference>
<evidence type="ECO:0000313" key="2">
    <source>
        <dbReference type="Proteomes" id="UP000255326"/>
    </source>
</evidence>
<dbReference type="InterPro" id="IPR023606">
    <property type="entry name" value="CoA-Trfase_III_dom_1_sf"/>
</dbReference>
<proteinExistence type="predicted"/>
<name>A0A370GHU9_9BACI</name>
<gene>
    <name evidence="1" type="ORF">DFR59_104286</name>
</gene>
<dbReference type="Gene3D" id="3.40.50.10540">
    <property type="entry name" value="Crotonobetainyl-coa:carnitine coa-transferase, domain 1"/>
    <property type="match status" value="1"/>
</dbReference>
<dbReference type="InterPro" id="IPR050509">
    <property type="entry name" value="CoA-transferase_III"/>
</dbReference>
<reference evidence="1 2" key="1">
    <citation type="submission" date="2018-07" db="EMBL/GenBank/DDBJ databases">
        <title>Genomic Encyclopedia of Type Strains, Phase IV (KMG-IV): sequencing the most valuable type-strain genomes for metagenomic binning, comparative biology and taxonomic classification.</title>
        <authorList>
            <person name="Goeker M."/>
        </authorList>
    </citation>
    <scope>NUCLEOTIDE SEQUENCE [LARGE SCALE GENOMIC DNA]</scope>
    <source>
        <strain evidence="1 2">DSM 25281</strain>
    </source>
</reference>
<comment type="caution">
    <text evidence="1">The sequence shown here is derived from an EMBL/GenBank/DDBJ whole genome shotgun (WGS) entry which is preliminary data.</text>
</comment>
<dbReference type="AlphaFoldDB" id="A0A370GHU9"/>
<keyword evidence="2" id="KW-1185">Reference proteome</keyword>
<dbReference type="Proteomes" id="UP000255326">
    <property type="component" value="Unassembled WGS sequence"/>
</dbReference>
<dbReference type="Pfam" id="PF02515">
    <property type="entry name" value="CoA_transf_3"/>
    <property type="match status" value="1"/>
</dbReference>
<protein>
    <submittedName>
        <fullName evidence="1">Crotonobetainyl-CoA:carnitine CoA-transferase CaiB-like acyl-CoA transferase</fullName>
    </submittedName>
</protein>
<dbReference type="PANTHER" id="PTHR48228">
    <property type="entry name" value="SUCCINYL-COA--D-CITRAMALATE COA-TRANSFERASE"/>
    <property type="match status" value="1"/>
</dbReference>
<keyword evidence="1" id="KW-0808">Transferase</keyword>
<evidence type="ECO:0000313" key="1">
    <source>
        <dbReference type="EMBL" id="RDI43231.1"/>
    </source>
</evidence>
<accession>A0A370GHU9</accession>
<dbReference type="PANTHER" id="PTHR48228:SF5">
    <property type="entry name" value="ALPHA-METHYLACYL-COA RACEMASE"/>
    <property type="match status" value="1"/>
</dbReference>
<organism evidence="1 2">
    <name type="scientific">Falsibacillus pallidus</name>
    <dbReference type="NCBI Taxonomy" id="493781"/>
    <lineage>
        <taxon>Bacteria</taxon>
        <taxon>Bacillati</taxon>
        <taxon>Bacillota</taxon>
        <taxon>Bacilli</taxon>
        <taxon>Bacillales</taxon>
        <taxon>Bacillaceae</taxon>
        <taxon>Falsibacillus</taxon>
    </lineage>
</organism>
<sequence length="342" mass="38418">MLKGYRILDFSFYLPGPYASKRLAEMGAEVIKVEPPEGDPARSLGGGHVFTANNRGKKSIQVDLKNKDEIERLKELITGTDVILESFRPGILDRFGLGYESVKRIKKDIIYCSLRGYSTVSERRHQGSHDLNYLALSGLLSQMADLENAPIHPTLTLADQIGGIKASESIIAALLHKERTGVGANIEVSILDAAIDLMNNHFQYFHNSKRDNGIPELDGLNPRYAIYETLDNRHMVLAALEDKFWSNFCKGMKLSSFDLAQREMKDIFRMKTFEEWTRFGILHDCCLTPVLSIEEVYSQQIQNSTDAGGITLSSLNPFPSLGEHNELLLGESFFQEQLKKGE</sequence>
<dbReference type="InterPro" id="IPR044855">
    <property type="entry name" value="CoA-Trfase_III_dom3_sf"/>
</dbReference>
<dbReference type="InterPro" id="IPR003673">
    <property type="entry name" value="CoA-Trfase_fam_III"/>
</dbReference>
<dbReference type="SUPFAM" id="SSF89796">
    <property type="entry name" value="CoA-transferase family III (CaiB/BaiF)"/>
    <property type="match status" value="1"/>
</dbReference>